<keyword evidence="1" id="KW-0732">Signal</keyword>
<proteinExistence type="predicted"/>
<dbReference type="Proteomes" id="UP001381003">
    <property type="component" value="Chromosome"/>
</dbReference>
<evidence type="ECO:0000256" key="1">
    <source>
        <dbReference type="SAM" id="SignalP"/>
    </source>
</evidence>
<accession>A0ABZ2F9L0</accession>
<feature type="signal peptide" evidence="1">
    <location>
        <begin position="1"/>
        <end position="22"/>
    </location>
</feature>
<evidence type="ECO:0000313" key="3">
    <source>
        <dbReference type="Proteomes" id="UP001381003"/>
    </source>
</evidence>
<dbReference type="EMBL" id="CP104874">
    <property type="protein sequence ID" value="WWF03959.1"/>
    <property type="molecule type" value="Genomic_DNA"/>
</dbReference>
<dbReference type="RefSeq" id="WP_338537533.1">
    <property type="nucleotide sequence ID" value="NZ_CP104874.1"/>
</dbReference>
<protein>
    <submittedName>
        <fullName evidence="2">Uncharacterized protein</fullName>
    </submittedName>
</protein>
<keyword evidence="3" id="KW-1185">Reference proteome</keyword>
<organism evidence="2 3">
    <name type="scientific">Janibacter terrae</name>
    <dbReference type="NCBI Taxonomy" id="103817"/>
    <lineage>
        <taxon>Bacteria</taxon>
        <taxon>Bacillati</taxon>
        <taxon>Actinomycetota</taxon>
        <taxon>Actinomycetes</taxon>
        <taxon>Micrococcales</taxon>
        <taxon>Intrasporangiaceae</taxon>
        <taxon>Janibacter</taxon>
    </lineage>
</organism>
<reference evidence="2 3" key="1">
    <citation type="submission" date="2022-09" db="EMBL/GenBank/DDBJ databases">
        <title>Complete genome sequence of Janibacter terrae strain COS04-44, PCL-degrading bacteria isolated from oil spilled coast.</title>
        <authorList>
            <person name="Park H."/>
            <person name="Kim J.Y."/>
            <person name="An S.H."/>
            <person name="Lee C.M."/>
            <person name="Weon H.-Y."/>
        </authorList>
    </citation>
    <scope>NUCLEOTIDE SEQUENCE [LARGE SCALE GENOMIC DNA]</scope>
    <source>
        <strain evidence="2 3">COS04-44</strain>
    </source>
</reference>
<gene>
    <name evidence="2" type="ORF">N5P18_09585</name>
</gene>
<dbReference type="PROSITE" id="PS51257">
    <property type="entry name" value="PROKAR_LIPOPROTEIN"/>
    <property type="match status" value="1"/>
</dbReference>
<evidence type="ECO:0000313" key="2">
    <source>
        <dbReference type="EMBL" id="WWF03959.1"/>
    </source>
</evidence>
<feature type="chain" id="PRO_5046645801" evidence="1">
    <location>
        <begin position="23"/>
        <end position="117"/>
    </location>
</feature>
<name>A0ABZ2F9L0_9MICO</name>
<sequence length="117" mass="12225">MRRPTRALVAVAAASFVTTLAACESNSFSSSCSGQECSVAIEGDGWNDFPLPYSKDGTSRDKTTITLVSAAPGGEAVIETNGVENRCTQGASFVVADTTITCDVVGDRKVELSSVRR</sequence>